<sequence length="73" mass="7795">MLLGPLARKKVMQSGDEAAATVAPVAPSTTIATTDVPSTSAARQLNIEARLHNLEQRHTEMAAMLQINDDTSH</sequence>
<gene>
    <name evidence="1" type="ORF">JCGZ_03603</name>
</gene>
<accession>A0A067JQ03</accession>
<protein>
    <submittedName>
        <fullName evidence="1">Uncharacterized protein</fullName>
    </submittedName>
</protein>
<dbReference type="EMBL" id="KK915614">
    <property type="protein sequence ID" value="KDP21599.1"/>
    <property type="molecule type" value="Genomic_DNA"/>
</dbReference>
<proteinExistence type="predicted"/>
<name>A0A067JQ03_JATCU</name>
<reference evidence="1 2" key="1">
    <citation type="journal article" date="2014" name="PLoS ONE">
        <title>Global Analysis of Gene Expression Profiles in Physic Nut (Jatropha curcas L.) Seedlings Exposed to Salt Stress.</title>
        <authorList>
            <person name="Zhang L."/>
            <person name="Zhang C."/>
            <person name="Wu P."/>
            <person name="Chen Y."/>
            <person name="Li M."/>
            <person name="Jiang H."/>
            <person name="Wu G."/>
        </authorList>
    </citation>
    <scope>NUCLEOTIDE SEQUENCE [LARGE SCALE GENOMIC DNA]</scope>
    <source>
        <strain evidence="2">cv. GZQX0401</strain>
        <tissue evidence="1">Young leaves</tissue>
    </source>
</reference>
<evidence type="ECO:0000313" key="2">
    <source>
        <dbReference type="Proteomes" id="UP000027138"/>
    </source>
</evidence>
<keyword evidence="2" id="KW-1185">Reference proteome</keyword>
<organism evidence="1 2">
    <name type="scientific">Jatropha curcas</name>
    <name type="common">Barbados nut</name>
    <dbReference type="NCBI Taxonomy" id="180498"/>
    <lineage>
        <taxon>Eukaryota</taxon>
        <taxon>Viridiplantae</taxon>
        <taxon>Streptophyta</taxon>
        <taxon>Embryophyta</taxon>
        <taxon>Tracheophyta</taxon>
        <taxon>Spermatophyta</taxon>
        <taxon>Magnoliopsida</taxon>
        <taxon>eudicotyledons</taxon>
        <taxon>Gunneridae</taxon>
        <taxon>Pentapetalae</taxon>
        <taxon>rosids</taxon>
        <taxon>fabids</taxon>
        <taxon>Malpighiales</taxon>
        <taxon>Euphorbiaceae</taxon>
        <taxon>Crotonoideae</taxon>
        <taxon>Jatropheae</taxon>
        <taxon>Jatropha</taxon>
    </lineage>
</organism>
<dbReference type="AlphaFoldDB" id="A0A067JQ03"/>
<evidence type="ECO:0000313" key="1">
    <source>
        <dbReference type="EMBL" id="KDP21599.1"/>
    </source>
</evidence>
<dbReference type="Proteomes" id="UP000027138">
    <property type="component" value="Unassembled WGS sequence"/>
</dbReference>